<dbReference type="GO" id="GO:0016301">
    <property type="term" value="F:kinase activity"/>
    <property type="evidence" value="ECO:0007669"/>
    <property type="project" value="UniProtKB-KW"/>
</dbReference>
<keyword evidence="3" id="KW-0418">Kinase</keyword>
<name>A0A8T1YF34_ARASU</name>
<dbReference type="GO" id="GO:0006526">
    <property type="term" value="P:L-arginine biosynthetic process"/>
    <property type="evidence" value="ECO:0007669"/>
    <property type="project" value="InterPro"/>
</dbReference>
<accession>A0A8T1YF34</accession>
<dbReference type="GO" id="GO:0004042">
    <property type="term" value="F:L-glutamate N-acetyltransferase activity"/>
    <property type="evidence" value="ECO:0007669"/>
    <property type="project" value="InterPro"/>
</dbReference>
<dbReference type="EMBL" id="JAEFBJ010000012">
    <property type="protein sequence ID" value="KAG7544692.1"/>
    <property type="molecule type" value="Genomic_DNA"/>
</dbReference>
<sequence>MTVCLPKAHGRSSGATVVCESEIQDLIIDIAFLHHLGIRFVLVPGTQEQIDQLLSERGREAAYVGPYRVISVMLEAKLSLGPLFLYKSLKSEDGFFFPIRRRK</sequence>
<reference evidence="3 4" key="1">
    <citation type="submission" date="2020-12" db="EMBL/GenBank/DDBJ databases">
        <title>Concerted genomic and epigenomic changes stabilize Arabidopsis allopolyploids.</title>
        <authorList>
            <person name="Chen Z."/>
        </authorList>
    </citation>
    <scope>NUCLEOTIDE SEQUENCE [LARGE SCALE GENOMIC DNA]</scope>
    <source>
        <strain evidence="3">As9502</strain>
        <tissue evidence="3">Leaf</tissue>
    </source>
</reference>
<dbReference type="OrthoDB" id="1002190at2759"/>
<dbReference type="Proteomes" id="UP000694251">
    <property type="component" value="Chromosome 12"/>
</dbReference>
<dbReference type="InterPro" id="IPR010167">
    <property type="entry name" value="NH2A_AcTrfase"/>
</dbReference>
<evidence type="ECO:0000313" key="4">
    <source>
        <dbReference type="Proteomes" id="UP000694251"/>
    </source>
</evidence>
<proteinExistence type="predicted"/>
<dbReference type="PANTHER" id="PTHR30602">
    <property type="entry name" value="AMINO-ACID ACETYLTRANSFERASE"/>
    <property type="match status" value="1"/>
</dbReference>
<protein>
    <submittedName>
        <fullName evidence="3">Acetylglutamate kinase-like superfamily</fullName>
    </submittedName>
</protein>
<gene>
    <name evidence="3" type="ORF">ISN44_As12g002670</name>
</gene>
<keyword evidence="4" id="KW-1185">Reference proteome</keyword>
<evidence type="ECO:0000313" key="3">
    <source>
        <dbReference type="EMBL" id="KAG7544692.1"/>
    </source>
</evidence>
<dbReference type="GO" id="GO:0005737">
    <property type="term" value="C:cytoplasm"/>
    <property type="evidence" value="ECO:0007669"/>
    <property type="project" value="InterPro"/>
</dbReference>
<keyword evidence="2" id="KW-0012">Acyltransferase</keyword>
<dbReference type="PANTHER" id="PTHR30602:SF12">
    <property type="entry name" value="AMINO-ACID ACETYLTRANSFERASE NAGS1, CHLOROPLASTIC-RELATED"/>
    <property type="match status" value="1"/>
</dbReference>
<evidence type="ECO:0000256" key="1">
    <source>
        <dbReference type="ARBA" id="ARBA00022679"/>
    </source>
</evidence>
<organism evidence="3 4">
    <name type="scientific">Arabidopsis suecica</name>
    <name type="common">Swedish thale-cress</name>
    <name type="synonym">Cardaminopsis suecica</name>
    <dbReference type="NCBI Taxonomy" id="45249"/>
    <lineage>
        <taxon>Eukaryota</taxon>
        <taxon>Viridiplantae</taxon>
        <taxon>Streptophyta</taxon>
        <taxon>Embryophyta</taxon>
        <taxon>Tracheophyta</taxon>
        <taxon>Spermatophyta</taxon>
        <taxon>Magnoliopsida</taxon>
        <taxon>eudicotyledons</taxon>
        <taxon>Gunneridae</taxon>
        <taxon>Pentapetalae</taxon>
        <taxon>rosids</taxon>
        <taxon>malvids</taxon>
        <taxon>Brassicales</taxon>
        <taxon>Brassicaceae</taxon>
        <taxon>Camelineae</taxon>
        <taxon>Arabidopsis</taxon>
    </lineage>
</organism>
<comment type="caution">
    <text evidence="3">The sequence shown here is derived from an EMBL/GenBank/DDBJ whole genome shotgun (WGS) entry which is preliminary data.</text>
</comment>
<keyword evidence="1" id="KW-0808">Transferase</keyword>
<evidence type="ECO:0000256" key="2">
    <source>
        <dbReference type="ARBA" id="ARBA00023315"/>
    </source>
</evidence>
<dbReference type="AlphaFoldDB" id="A0A8T1YF34"/>